<evidence type="ECO:0000256" key="4">
    <source>
        <dbReference type="ARBA" id="ARBA00023004"/>
    </source>
</evidence>
<dbReference type="InterPro" id="IPR027417">
    <property type="entry name" value="P-loop_NTPase"/>
</dbReference>
<dbReference type="HAMAP" id="MF_02040">
    <property type="entry name" value="Mrp_NBP35"/>
    <property type="match status" value="1"/>
</dbReference>
<dbReference type="KEGG" id="aram:KAR29_13620"/>
<dbReference type="GO" id="GO:0016226">
    <property type="term" value="P:iron-sulfur cluster assembly"/>
    <property type="evidence" value="ECO:0007669"/>
    <property type="project" value="InterPro"/>
</dbReference>
<dbReference type="GO" id="GO:0046872">
    <property type="term" value="F:metal ion binding"/>
    <property type="evidence" value="ECO:0007669"/>
    <property type="project" value="UniProtKB-KW"/>
</dbReference>
<evidence type="ECO:0000256" key="6">
    <source>
        <dbReference type="HAMAP-Rule" id="MF_02040"/>
    </source>
</evidence>
<organism evidence="8 9">
    <name type="scientific">Aminithiophilus ramosus</name>
    <dbReference type="NCBI Taxonomy" id="3029084"/>
    <lineage>
        <taxon>Bacteria</taxon>
        <taxon>Thermotogati</taxon>
        <taxon>Synergistota</taxon>
        <taxon>Synergistia</taxon>
        <taxon>Synergistales</taxon>
        <taxon>Aminithiophilaceae</taxon>
        <taxon>Aminithiophilus</taxon>
    </lineage>
</organism>
<dbReference type="Proteomes" id="UP000671879">
    <property type="component" value="Chromosome"/>
</dbReference>
<dbReference type="GO" id="GO:0051539">
    <property type="term" value="F:4 iron, 4 sulfur cluster binding"/>
    <property type="evidence" value="ECO:0007669"/>
    <property type="project" value="TreeGrafter"/>
</dbReference>
<dbReference type="SUPFAM" id="SSF52540">
    <property type="entry name" value="P-loop containing nucleoside triphosphate hydrolases"/>
    <property type="match status" value="1"/>
</dbReference>
<proteinExistence type="inferred from homology"/>
<dbReference type="InterPro" id="IPR019591">
    <property type="entry name" value="Mrp/NBP35_ATP-bd"/>
</dbReference>
<comment type="similarity">
    <text evidence="6">Belongs to the Mrp/NBP35 ATP-binding proteins family.</text>
</comment>
<keyword evidence="1 6" id="KW-0479">Metal-binding</keyword>
<keyword evidence="3 6" id="KW-0067">ATP-binding</keyword>
<evidence type="ECO:0000256" key="2">
    <source>
        <dbReference type="ARBA" id="ARBA00022741"/>
    </source>
</evidence>
<dbReference type="GO" id="GO:0016887">
    <property type="term" value="F:ATP hydrolysis activity"/>
    <property type="evidence" value="ECO:0007669"/>
    <property type="project" value="UniProtKB-UniRule"/>
</dbReference>
<evidence type="ECO:0000256" key="7">
    <source>
        <dbReference type="SAM" id="MobiDB-lite"/>
    </source>
</evidence>
<dbReference type="InterPro" id="IPR044304">
    <property type="entry name" value="NUBPL-like"/>
</dbReference>
<dbReference type="AlphaFoldDB" id="A0A9Q7AML3"/>
<accession>A0A9Q7AML3</accession>
<keyword evidence="9" id="KW-1185">Reference proteome</keyword>
<keyword evidence="6" id="KW-0378">Hydrolase</keyword>
<comment type="function">
    <text evidence="6">Binds and transfers iron-sulfur (Fe-S) clusters to target apoproteins. Can hydrolyze ATP.</text>
</comment>
<dbReference type="RefSeq" id="WP_274373544.1">
    <property type="nucleotide sequence ID" value="NZ_CP072943.1"/>
</dbReference>
<dbReference type="InterPro" id="IPR033756">
    <property type="entry name" value="YlxH/NBP35"/>
</dbReference>
<comment type="subunit">
    <text evidence="6">Homodimer.</text>
</comment>
<keyword evidence="5 6" id="KW-0411">Iron-sulfur</keyword>
<evidence type="ECO:0000256" key="3">
    <source>
        <dbReference type="ARBA" id="ARBA00022840"/>
    </source>
</evidence>
<evidence type="ECO:0000256" key="5">
    <source>
        <dbReference type="ARBA" id="ARBA00023014"/>
    </source>
</evidence>
<evidence type="ECO:0000313" key="8">
    <source>
        <dbReference type="EMBL" id="QTX32317.1"/>
    </source>
</evidence>
<dbReference type="Pfam" id="PF10609">
    <property type="entry name" value="ParA"/>
    <property type="match status" value="1"/>
</dbReference>
<dbReference type="EMBL" id="CP072943">
    <property type="protein sequence ID" value="QTX32317.1"/>
    <property type="molecule type" value="Genomic_DNA"/>
</dbReference>
<gene>
    <name evidence="8" type="ORF">KAR29_13620</name>
</gene>
<feature type="binding site" evidence="6">
    <location>
        <begin position="39"/>
        <end position="46"/>
    </location>
    <ligand>
        <name>ATP</name>
        <dbReference type="ChEBI" id="CHEBI:30616"/>
    </ligand>
</feature>
<name>A0A9Q7AML3_9BACT</name>
<sequence>MSDCQSCSSSCGEGGTCPGQAKEPIDKRGVGRFVAVGSGKGGVGKSTTTALLAVAMARRGCRVGILDADVTGPSIPKLLGIRDPLVGTVAGMIPPASAKLGIRVMSVNLLLDDPAKPVVWRGPLIANLLKQFWNDVEWGNLDYLFVDLPPGTADAPLTVMQSLPLDGMVLVTSPQGLAELIVEKACHMAGMLDVPLLGVVENMSFVRCPGCGQELDLFGPSHVAKLTERFSMPLLGRFPVDPTLALLCDSGRVEDYGEAERLEDLASALEASLAGSPVKGAC</sequence>
<feature type="region of interest" description="Disordered" evidence="7">
    <location>
        <begin position="1"/>
        <end position="22"/>
    </location>
</feature>
<dbReference type="PANTHER" id="PTHR42961:SF2">
    <property type="entry name" value="IRON-SULFUR PROTEIN NUBPL"/>
    <property type="match status" value="1"/>
</dbReference>
<dbReference type="Gene3D" id="3.40.50.300">
    <property type="entry name" value="P-loop containing nucleotide triphosphate hydrolases"/>
    <property type="match status" value="1"/>
</dbReference>
<evidence type="ECO:0000256" key="1">
    <source>
        <dbReference type="ARBA" id="ARBA00022723"/>
    </source>
</evidence>
<keyword evidence="2 6" id="KW-0547">Nucleotide-binding</keyword>
<dbReference type="GO" id="GO:0140663">
    <property type="term" value="F:ATP-dependent FeS chaperone activity"/>
    <property type="evidence" value="ECO:0007669"/>
    <property type="project" value="InterPro"/>
</dbReference>
<protein>
    <recommendedName>
        <fullName evidence="6">Iron-sulfur cluster carrier protein</fullName>
    </recommendedName>
</protein>
<dbReference type="GO" id="GO:0005524">
    <property type="term" value="F:ATP binding"/>
    <property type="evidence" value="ECO:0007669"/>
    <property type="project" value="UniProtKB-UniRule"/>
</dbReference>
<evidence type="ECO:0000313" key="9">
    <source>
        <dbReference type="Proteomes" id="UP000671879"/>
    </source>
</evidence>
<dbReference type="CDD" id="cd02037">
    <property type="entry name" value="Mrp_NBP35"/>
    <property type="match status" value="1"/>
</dbReference>
<dbReference type="PANTHER" id="PTHR42961">
    <property type="entry name" value="IRON-SULFUR PROTEIN NUBPL"/>
    <property type="match status" value="1"/>
</dbReference>
<keyword evidence="4 6" id="KW-0408">Iron</keyword>
<reference evidence="9" key="1">
    <citation type="submission" date="2021-04" db="EMBL/GenBank/DDBJ databases">
        <title>A novel Synergistetes isolate from a pyrite-forming mixed culture.</title>
        <authorList>
            <person name="Bunk B."/>
            <person name="Sproer C."/>
            <person name="Spring S."/>
            <person name="Pester M."/>
        </authorList>
    </citation>
    <scope>NUCLEOTIDE SEQUENCE [LARGE SCALE GENOMIC DNA]</scope>
    <source>
        <strain evidence="9">J.5.4.2-T.3.5.2</strain>
    </source>
</reference>
<feature type="compositionally biased region" description="Low complexity" evidence="7">
    <location>
        <begin position="1"/>
        <end position="11"/>
    </location>
</feature>
<dbReference type="FunFam" id="3.40.50.300:FF:001119">
    <property type="entry name" value="Iron-sulfur cluster carrier protein"/>
    <property type="match status" value="1"/>
</dbReference>